<proteinExistence type="predicted"/>
<dbReference type="Gene3D" id="2.10.70.10">
    <property type="entry name" value="Complement Module, domain 1"/>
    <property type="match status" value="3"/>
</dbReference>
<reference evidence="6" key="3">
    <citation type="submission" date="2025-09" db="UniProtKB">
        <authorList>
            <consortium name="Ensembl"/>
        </authorList>
    </citation>
    <scope>IDENTIFICATION</scope>
</reference>
<dbReference type="Proteomes" id="UP000007875">
    <property type="component" value="Unassembled WGS sequence"/>
</dbReference>
<dbReference type="STRING" id="51511.ENSCSAVP00000001519"/>
<dbReference type="eggNOG" id="KOG4297">
    <property type="taxonomic scope" value="Eukaryota"/>
</dbReference>
<dbReference type="GeneTree" id="ENSGT00530000066817"/>
<name>H2Y871_CIOSA</name>
<evidence type="ECO:0000256" key="3">
    <source>
        <dbReference type="SAM" id="MobiDB-lite"/>
    </source>
</evidence>
<evidence type="ECO:0000256" key="2">
    <source>
        <dbReference type="PROSITE-ProRule" id="PRU00302"/>
    </source>
</evidence>
<reference evidence="6" key="2">
    <citation type="submission" date="2025-08" db="UniProtKB">
        <authorList>
            <consortium name="Ensembl"/>
        </authorList>
    </citation>
    <scope>IDENTIFICATION</scope>
</reference>
<dbReference type="Pfam" id="PF00084">
    <property type="entry name" value="Sushi"/>
    <property type="match status" value="3"/>
</dbReference>
<evidence type="ECO:0000259" key="5">
    <source>
        <dbReference type="PROSITE" id="PS50923"/>
    </source>
</evidence>
<protein>
    <recommendedName>
        <fullName evidence="5">Sushi domain-containing protein</fullName>
    </recommendedName>
</protein>
<reference evidence="7" key="1">
    <citation type="submission" date="2003-08" db="EMBL/GenBank/DDBJ databases">
        <authorList>
            <person name="Birren B."/>
            <person name="Nusbaum C."/>
            <person name="Abebe A."/>
            <person name="Abouelleil A."/>
            <person name="Adekoya E."/>
            <person name="Ait-zahra M."/>
            <person name="Allen N."/>
            <person name="Allen T."/>
            <person name="An P."/>
            <person name="Anderson M."/>
            <person name="Anderson S."/>
            <person name="Arachchi H."/>
            <person name="Armbruster J."/>
            <person name="Bachantsang P."/>
            <person name="Baldwin J."/>
            <person name="Barry A."/>
            <person name="Bayul T."/>
            <person name="Blitshsteyn B."/>
            <person name="Bloom T."/>
            <person name="Blye J."/>
            <person name="Boguslavskiy L."/>
            <person name="Borowsky M."/>
            <person name="Boukhgalter B."/>
            <person name="Brunache A."/>
            <person name="Butler J."/>
            <person name="Calixte N."/>
            <person name="Calvo S."/>
            <person name="Camarata J."/>
            <person name="Campo K."/>
            <person name="Chang J."/>
            <person name="Cheshatsang Y."/>
            <person name="Citroen M."/>
            <person name="Collymore A."/>
            <person name="Considine T."/>
            <person name="Cook A."/>
            <person name="Cooke P."/>
            <person name="Corum B."/>
            <person name="Cuomo C."/>
            <person name="David R."/>
            <person name="Dawoe T."/>
            <person name="Degray S."/>
            <person name="Dodge S."/>
            <person name="Dooley K."/>
            <person name="Dorje P."/>
            <person name="Dorjee K."/>
            <person name="Dorris L."/>
            <person name="Duffey N."/>
            <person name="Dupes A."/>
            <person name="Elkins T."/>
            <person name="Engels R."/>
            <person name="Erickson J."/>
            <person name="Farina A."/>
            <person name="Faro S."/>
            <person name="Ferreira P."/>
            <person name="Fischer H."/>
            <person name="Fitzgerald M."/>
            <person name="Foley K."/>
            <person name="Gage D."/>
            <person name="Galagan J."/>
            <person name="Gearin G."/>
            <person name="Gnerre S."/>
            <person name="Gnirke A."/>
            <person name="Goyette A."/>
            <person name="Graham J."/>
            <person name="Grandbois E."/>
            <person name="Gyaltsen K."/>
            <person name="Hafez N."/>
            <person name="Hagopian D."/>
            <person name="Hagos B."/>
            <person name="Hall J."/>
            <person name="Hatcher B."/>
            <person name="Heller A."/>
            <person name="Higgins H."/>
            <person name="Honan T."/>
            <person name="Horn A."/>
            <person name="Houde N."/>
            <person name="Hughes L."/>
            <person name="Hulme W."/>
            <person name="Husby E."/>
            <person name="Iliev I."/>
            <person name="Jaffe D."/>
            <person name="Jones C."/>
            <person name="Kamal M."/>
            <person name="Kamat A."/>
            <person name="Kamvysselis M."/>
            <person name="Karlsson E."/>
            <person name="Kells C."/>
            <person name="Kieu A."/>
            <person name="Kisner P."/>
            <person name="Kodira C."/>
            <person name="Kulbokas E."/>
            <person name="Labutti K."/>
            <person name="Lama D."/>
            <person name="Landers T."/>
            <person name="Leger J."/>
            <person name="Levine S."/>
            <person name="Lewis D."/>
            <person name="Lewis T."/>
            <person name="Lindblad-toh K."/>
            <person name="Liu X."/>
            <person name="Lokyitsang T."/>
            <person name="Lokyitsang Y."/>
            <person name="Lucien O."/>
            <person name="Lui A."/>
            <person name="Ma L.J."/>
            <person name="Mabbitt R."/>
            <person name="Macdonald J."/>
            <person name="Maclean C."/>
            <person name="Major J."/>
            <person name="Manning J."/>
            <person name="Marabella R."/>
            <person name="Maru K."/>
            <person name="Matthews C."/>
            <person name="Mauceli E."/>
            <person name="Mccarthy M."/>
            <person name="Mcdonough S."/>
            <person name="Mcghee T."/>
            <person name="Meldrim J."/>
            <person name="Meneus L."/>
            <person name="Mesirov J."/>
            <person name="Mihalev A."/>
            <person name="Mihova T."/>
            <person name="Mikkelsen T."/>
            <person name="Mlenga V."/>
            <person name="Moru K."/>
            <person name="Mozes J."/>
            <person name="Mulrain L."/>
            <person name="Munson G."/>
            <person name="Naylor J."/>
            <person name="Newes C."/>
            <person name="Nguyen C."/>
            <person name="Nguyen N."/>
            <person name="Nguyen T."/>
            <person name="Nicol R."/>
            <person name="Nielsen C."/>
            <person name="Nizzari M."/>
            <person name="Norbu C."/>
            <person name="Norbu N."/>
            <person name="O'donnell P."/>
            <person name="Okoawo O."/>
            <person name="O'leary S."/>
            <person name="Omotosho B."/>
            <person name="O'neill K."/>
            <person name="Osman S."/>
            <person name="Parker S."/>
            <person name="Perrin D."/>
            <person name="Phunkhang P."/>
            <person name="Piqani B."/>
            <person name="Purcell S."/>
            <person name="Rachupka T."/>
            <person name="Ramasamy U."/>
            <person name="Rameau R."/>
            <person name="Ray V."/>
            <person name="Raymond C."/>
            <person name="Retta R."/>
            <person name="Richardson S."/>
            <person name="Rise C."/>
            <person name="Rodriguez J."/>
            <person name="Rogers J."/>
            <person name="Rogov P."/>
            <person name="Rutman M."/>
            <person name="Schupbach R."/>
            <person name="Seaman C."/>
            <person name="Settipalli S."/>
            <person name="Sharpe T."/>
            <person name="Sheridan J."/>
            <person name="Sherpa N."/>
            <person name="Shi J."/>
            <person name="Smirnov S."/>
            <person name="Smith C."/>
            <person name="Sougnez C."/>
            <person name="Spencer B."/>
            <person name="Stalker J."/>
            <person name="Stange-thomann N."/>
            <person name="Stavropoulos S."/>
            <person name="Stetson K."/>
            <person name="Stone C."/>
            <person name="Stone S."/>
            <person name="Stubbs M."/>
            <person name="Talamas J."/>
            <person name="Tchuinga P."/>
            <person name="Tenzing P."/>
            <person name="Tesfaye S."/>
            <person name="Theodore J."/>
            <person name="Thoulutsang Y."/>
            <person name="Topham K."/>
            <person name="Towey S."/>
            <person name="Tsamla T."/>
            <person name="Tsomo N."/>
            <person name="Vallee D."/>
            <person name="Vassiliev H."/>
            <person name="Venkataraman V."/>
            <person name="Vinson J."/>
            <person name="Vo A."/>
            <person name="Wade C."/>
            <person name="Wang S."/>
            <person name="Wangchuk T."/>
            <person name="Wangdi T."/>
            <person name="Whittaker C."/>
            <person name="Wilkinson J."/>
            <person name="Wu Y."/>
            <person name="Wyman D."/>
            <person name="Yadav S."/>
            <person name="Yang S."/>
            <person name="Yang X."/>
            <person name="Yeager S."/>
            <person name="Yee E."/>
            <person name="Young G."/>
            <person name="Zainoun J."/>
            <person name="Zembeck L."/>
            <person name="Zimmer A."/>
            <person name="Zody M."/>
            <person name="Lander E."/>
        </authorList>
    </citation>
    <scope>NUCLEOTIDE SEQUENCE [LARGE SCALE GENOMIC DNA]</scope>
</reference>
<keyword evidence="2" id="KW-0768">Sushi</keyword>
<dbReference type="InterPro" id="IPR000436">
    <property type="entry name" value="Sushi_SCR_CCP_dom"/>
</dbReference>
<evidence type="ECO:0000313" key="6">
    <source>
        <dbReference type="Ensembl" id="ENSCSAVP00000001519.1"/>
    </source>
</evidence>
<keyword evidence="7" id="KW-1185">Reference proteome</keyword>
<feature type="disulfide bond" evidence="2">
    <location>
        <begin position="85"/>
        <end position="112"/>
    </location>
</feature>
<dbReference type="CDD" id="cd00033">
    <property type="entry name" value="CCP"/>
    <property type="match status" value="2"/>
</dbReference>
<dbReference type="HOGENOM" id="CLU_685047_0_0_1"/>
<keyword evidence="1 2" id="KW-1015">Disulfide bond</keyword>
<dbReference type="AlphaFoldDB" id="H2Y871"/>
<feature type="domain" description="Sushi" evidence="5">
    <location>
        <begin position="55"/>
        <end position="114"/>
    </location>
</feature>
<feature type="region of interest" description="Disordered" evidence="3">
    <location>
        <begin position="383"/>
        <end position="402"/>
    </location>
</feature>
<keyword evidence="4" id="KW-1133">Transmembrane helix</keyword>
<dbReference type="PANTHER" id="PTHR46839:SF2">
    <property type="entry name" value="SUSHI DOMAIN-CONTAINING PROTEIN 6"/>
    <property type="match status" value="1"/>
</dbReference>
<accession>H2Y871</accession>
<dbReference type="Ensembl" id="ENSCSAVT00000001539.1">
    <property type="protein sequence ID" value="ENSCSAVP00000001519.1"/>
    <property type="gene ID" value="ENSCSAVG00000000869.1"/>
</dbReference>
<dbReference type="InParanoid" id="H2Y871"/>
<evidence type="ECO:0000313" key="7">
    <source>
        <dbReference type="Proteomes" id="UP000007875"/>
    </source>
</evidence>
<sequence length="402" mass="43809">MGWCQSANPLVAHGWPPGALAEYYCEERFTLKPNVETRTCRRGSWTGITPTCAPRMCAPPPAISQGSYSPMLHEYSEGSRVVYACVDGFQPLGHTTIVCMANLLWSTSPPSCYSAATTAVEVMDCSQPPGIDNGEIFCCLPNAEVTGVCCPVGGSLQFACNGGFTLQGGLPEWTCNVMGGWNEGLSSYPTSGKPLYPQCISDVTSVATPRDDTGGYNDNMMHTVLGVAVGVLCLLLLVVVLAFCRPKIRSMKRRWRDIREDENGLIVNGQRVTLPSYEQATTSDITWTEPTTMLNSLSQPHSHTLDHNTPHTITQHTDIQHTSTSNTDILHHNISTDILLTNTSNTNIPHTNTPNTDILLTNTSNTDTLHTHTLEENTELTIGFDDPHREATQDVSTEPLLS</sequence>
<keyword evidence="4" id="KW-0812">Transmembrane</keyword>
<feature type="transmembrane region" description="Helical" evidence="4">
    <location>
        <begin position="220"/>
        <end position="244"/>
    </location>
</feature>
<evidence type="ECO:0000256" key="1">
    <source>
        <dbReference type="ARBA" id="ARBA00023157"/>
    </source>
</evidence>
<keyword evidence="4" id="KW-0472">Membrane</keyword>
<evidence type="ECO:0000256" key="4">
    <source>
        <dbReference type="SAM" id="Phobius"/>
    </source>
</evidence>
<dbReference type="InterPro" id="IPR035976">
    <property type="entry name" value="Sushi/SCR/CCP_sf"/>
</dbReference>
<comment type="caution">
    <text evidence="2">Lacks conserved residue(s) required for the propagation of feature annotation.</text>
</comment>
<dbReference type="PROSITE" id="PS50923">
    <property type="entry name" value="SUSHI"/>
    <property type="match status" value="3"/>
</dbReference>
<dbReference type="PANTHER" id="PTHR46839">
    <property type="entry name" value="SUSHI DOMAIN-CONTAINING PROTEIN 6"/>
    <property type="match status" value="1"/>
</dbReference>
<dbReference type="SUPFAM" id="SSF57535">
    <property type="entry name" value="Complement control module/SCR domain"/>
    <property type="match status" value="3"/>
</dbReference>
<organism evidence="6 7">
    <name type="scientific">Ciona savignyi</name>
    <name type="common">Pacific transparent sea squirt</name>
    <dbReference type="NCBI Taxonomy" id="51511"/>
    <lineage>
        <taxon>Eukaryota</taxon>
        <taxon>Metazoa</taxon>
        <taxon>Chordata</taxon>
        <taxon>Tunicata</taxon>
        <taxon>Ascidiacea</taxon>
        <taxon>Phlebobranchia</taxon>
        <taxon>Cionidae</taxon>
        <taxon>Ciona</taxon>
    </lineage>
</organism>
<dbReference type="SMART" id="SM00032">
    <property type="entry name" value="CCP"/>
    <property type="match status" value="2"/>
</dbReference>
<dbReference type="OMA" id="GEIFCCL"/>
<dbReference type="InterPro" id="IPR042866">
    <property type="entry name" value="SUSD6"/>
</dbReference>
<feature type="domain" description="Sushi" evidence="5">
    <location>
        <begin position="123"/>
        <end position="201"/>
    </location>
</feature>
<feature type="disulfide bond" evidence="2">
    <location>
        <begin position="25"/>
        <end position="52"/>
    </location>
</feature>
<feature type="domain" description="Sushi" evidence="5">
    <location>
        <begin position="2"/>
        <end position="54"/>
    </location>
</feature>